<feature type="compositionally biased region" description="Pro residues" evidence="1">
    <location>
        <begin position="344"/>
        <end position="353"/>
    </location>
</feature>
<reference evidence="2" key="1">
    <citation type="submission" date="2020-06" db="EMBL/GenBank/DDBJ databases">
        <authorList>
            <consortium name="Plant Systems Biology data submission"/>
        </authorList>
    </citation>
    <scope>NUCLEOTIDE SEQUENCE</scope>
    <source>
        <strain evidence="2">D6</strain>
    </source>
</reference>
<dbReference type="Proteomes" id="UP001153069">
    <property type="component" value="Unassembled WGS sequence"/>
</dbReference>
<evidence type="ECO:0000256" key="1">
    <source>
        <dbReference type="SAM" id="MobiDB-lite"/>
    </source>
</evidence>
<name>A0A9N8F2B9_9STRA</name>
<keyword evidence="3" id="KW-1185">Reference proteome</keyword>
<comment type="caution">
    <text evidence="2">The sequence shown here is derived from an EMBL/GenBank/DDBJ whole genome shotgun (WGS) entry which is preliminary data.</text>
</comment>
<dbReference type="EMBL" id="CAICTM010003462">
    <property type="protein sequence ID" value="CAB9531363.1"/>
    <property type="molecule type" value="Genomic_DNA"/>
</dbReference>
<proteinExistence type="predicted"/>
<feature type="compositionally biased region" description="Basic and acidic residues" evidence="1">
    <location>
        <begin position="406"/>
        <end position="416"/>
    </location>
</feature>
<evidence type="ECO:0000313" key="3">
    <source>
        <dbReference type="Proteomes" id="UP001153069"/>
    </source>
</evidence>
<dbReference type="AlphaFoldDB" id="A0A9N8F2B9"/>
<feature type="region of interest" description="Disordered" evidence="1">
    <location>
        <begin position="247"/>
        <end position="282"/>
    </location>
</feature>
<feature type="compositionally biased region" description="Polar residues" evidence="1">
    <location>
        <begin position="382"/>
        <end position="398"/>
    </location>
</feature>
<protein>
    <submittedName>
        <fullName evidence="2">Uncharacterized protein</fullName>
    </submittedName>
</protein>
<feature type="compositionally biased region" description="Polar residues" evidence="1">
    <location>
        <begin position="360"/>
        <end position="373"/>
    </location>
</feature>
<gene>
    <name evidence="2" type="ORF">SEMRO_3464_G348290.1</name>
</gene>
<accession>A0A9N8F2B9</accession>
<feature type="region of interest" description="Disordered" evidence="1">
    <location>
        <begin position="316"/>
        <end position="416"/>
    </location>
</feature>
<evidence type="ECO:0000313" key="2">
    <source>
        <dbReference type="EMBL" id="CAB9531363.1"/>
    </source>
</evidence>
<organism evidence="2 3">
    <name type="scientific">Seminavis robusta</name>
    <dbReference type="NCBI Taxonomy" id="568900"/>
    <lineage>
        <taxon>Eukaryota</taxon>
        <taxon>Sar</taxon>
        <taxon>Stramenopiles</taxon>
        <taxon>Ochrophyta</taxon>
        <taxon>Bacillariophyta</taxon>
        <taxon>Bacillariophyceae</taxon>
        <taxon>Bacillariophycidae</taxon>
        <taxon>Naviculales</taxon>
        <taxon>Naviculaceae</taxon>
        <taxon>Seminavis</taxon>
    </lineage>
</organism>
<sequence>MSSSVRKSKKKAAEDSTRESAGFSLFKNMTEAEESVDWVIDIDTDYPESHGHGLSVHCIEQGLLVENASGKVKANTLKIYLENFVDLNDYDHYQGTIVLKGEGFLISKPSTPSYMLNHHQDLHALESEFNQNVADEHSAWITAINKDKSRQTKTILLVMPQATDIEGPRPRAPDGEPSFFFLFGGGQVPFRELQCEDKVEERAVEQLFFPGFWNLRIIEGATEIEKATEQKKSLLSAFEGCRIHDSRVKKTRKKAKQQQPMTIEQQPMAIEQRTSPPPLQHGYSFARYALEDVPSTAVPTSGGAEPVKSIWGLLSASTTTTPPRPSLPRPIKEESPSPIKQETPSPPRKPAPKPALNLFGSPTNEPKSSTPPSGSFAEDSQECFQANCQQRRPTQSSRRISKKERPKQEEHCNQSS</sequence>